<dbReference type="PANTHER" id="PTHR33365">
    <property type="entry name" value="YALI0B05434P"/>
    <property type="match status" value="1"/>
</dbReference>
<evidence type="ECO:0000256" key="2">
    <source>
        <dbReference type="ARBA" id="ARBA00035112"/>
    </source>
</evidence>
<reference evidence="3" key="1">
    <citation type="journal article" date="2020" name="Stud. Mycol.">
        <title>101 Dothideomycetes genomes: a test case for predicting lifestyles and emergence of pathogens.</title>
        <authorList>
            <person name="Haridas S."/>
            <person name="Albert R."/>
            <person name="Binder M."/>
            <person name="Bloem J."/>
            <person name="Labutti K."/>
            <person name="Salamov A."/>
            <person name="Andreopoulos B."/>
            <person name="Baker S."/>
            <person name="Barry K."/>
            <person name="Bills G."/>
            <person name="Bluhm B."/>
            <person name="Cannon C."/>
            <person name="Castanera R."/>
            <person name="Culley D."/>
            <person name="Daum C."/>
            <person name="Ezra D."/>
            <person name="Gonzalez J."/>
            <person name="Henrissat B."/>
            <person name="Kuo A."/>
            <person name="Liang C."/>
            <person name="Lipzen A."/>
            <person name="Lutzoni F."/>
            <person name="Magnuson J."/>
            <person name="Mondo S."/>
            <person name="Nolan M."/>
            <person name="Ohm R."/>
            <person name="Pangilinan J."/>
            <person name="Park H.-J."/>
            <person name="Ramirez L."/>
            <person name="Alfaro M."/>
            <person name="Sun H."/>
            <person name="Tritt A."/>
            <person name="Yoshinaga Y."/>
            <person name="Zwiers L.-H."/>
            <person name="Turgeon B."/>
            <person name="Goodwin S."/>
            <person name="Spatafora J."/>
            <person name="Crous P."/>
            <person name="Grigoriev I."/>
        </authorList>
    </citation>
    <scope>NUCLEOTIDE SEQUENCE</scope>
    <source>
        <strain evidence="3">CBS 133067</strain>
    </source>
</reference>
<accession>A0A9P4ILH9</accession>
<dbReference type="GO" id="GO:0043386">
    <property type="term" value="P:mycotoxin biosynthetic process"/>
    <property type="evidence" value="ECO:0007669"/>
    <property type="project" value="InterPro"/>
</dbReference>
<evidence type="ECO:0008006" key="5">
    <source>
        <dbReference type="Google" id="ProtNLM"/>
    </source>
</evidence>
<sequence length="203" mass="22994">MFSITLQPSTLQHVEQFSAWSPAEDAVSYETVRFNITTKENRFVGSGPAVDQAWREISYDVGDQWLSKTDLARLGMPETSVKVDHPQTGEEGYRVGMEVFHQLHCLNLLRRVTYKEYYEPLGGEFAGGRKELQEHTDHCIEVLRLNLLCNADIGVFTLYMVPGDPLAWPELNSKHVCRNFDGVRQWALDNSVGNMEAGDLVNS</sequence>
<proteinExistence type="inferred from homology"/>
<evidence type="ECO:0000313" key="4">
    <source>
        <dbReference type="Proteomes" id="UP000799772"/>
    </source>
</evidence>
<comment type="similarity">
    <text evidence="2">Belongs to the ustYa family.</text>
</comment>
<evidence type="ECO:0000256" key="1">
    <source>
        <dbReference type="ARBA" id="ARBA00004685"/>
    </source>
</evidence>
<comment type="pathway">
    <text evidence="1">Mycotoxin biosynthesis.</text>
</comment>
<dbReference type="Proteomes" id="UP000799772">
    <property type="component" value="Unassembled WGS sequence"/>
</dbReference>
<name>A0A9P4ILH9_9PEZI</name>
<dbReference type="OrthoDB" id="3687641at2759"/>
<dbReference type="Pfam" id="PF11807">
    <property type="entry name" value="UstYa"/>
    <property type="match status" value="1"/>
</dbReference>
<comment type="caution">
    <text evidence="3">The sequence shown here is derived from an EMBL/GenBank/DDBJ whole genome shotgun (WGS) entry which is preliminary data.</text>
</comment>
<dbReference type="AlphaFoldDB" id="A0A9P4ILH9"/>
<dbReference type="PANTHER" id="PTHR33365:SF4">
    <property type="entry name" value="CYCLOCHLOROTINE BIOSYNTHESIS PROTEIN O"/>
    <property type="match status" value="1"/>
</dbReference>
<dbReference type="InterPro" id="IPR021765">
    <property type="entry name" value="UstYa-like"/>
</dbReference>
<protein>
    <recommendedName>
        <fullName evidence="5">Cyclochlorotine biosynthesis protein O</fullName>
    </recommendedName>
</protein>
<evidence type="ECO:0000313" key="3">
    <source>
        <dbReference type="EMBL" id="KAF2102138.1"/>
    </source>
</evidence>
<dbReference type="EMBL" id="ML978123">
    <property type="protein sequence ID" value="KAF2102138.1"/>
    <property type="molecule type" value="Genomic_DNA"/>
</dbReference>
<keyword evidence="4" id="KW-1185">Reference proteome</keyword>
<organism evidence="3 4">
    <name type="scientific">Rhizodiscina lignyota</name>
    <dbReference type="NCBI Taxonomy" id="1504668"/>
    <lineage>
        <taxon>Eukaryota</taxon>
        <taxon>Fungi</taxon>
        <taxon>Dikarya</taxon>
        <taxon>Ascomycota</taxon>
        <taxon>Pezizomycotina</taxon>
        <taxon>Dothideomycetes</taxon>
        <taxon>Pleosporomycetidae</taxon>
        <taxon>Aulographales</taxon>
        <taxon>Rhizodiscinaceae</taxon>
        <taxon>Rhizodiscina</taxon>
    </lineage>
</organism>
<gene>
    <name evidence="3" type="ORF">NA57DRAFT_35868</name>
</gene>